<accession>A0A0B6Y6T2</accession>
<proteinExistence type="predicted"/>
<feature type="non-terminal residue" evidence="1">
    <location>
        <position position="1"/>
    </location>
</feature>
<protein>
    <submittedName>
        <fullName evidence="1">Uncharacterized protein</fullName>
    </submittedName>
</protein>
<feature type="non-terminal residue" evidence="1">
    <location>
        <position position="76"/>
    </location>
</feature>
<name>A0A0B6Y6T2_9EUPU</name>
<sequence length="76" mass="8589">SLCTKANDARALGAYWEKGSDGCSINIYTTHFSGYFCTLCETSTLPSICTMVFGSHVQITSSRREVRVILYIWDRR</sequence>
<evidence type="ECO:0000313" key="1">
    <source>
        <dbReference type="EMBL" id="CEK51813.1"/>
    </source>
</evidence>
<dbReference type="EMBL" id="HACG01004948">
    <property type="protein sequence ID" value="CEK51813.1"/>
    <property type="molecule type" value="Transcribed_RNA"/>
</dbReference>
<gene>
    <name evidence="1" type="primary">ORF14513</name>
</gene>
<organism evidence="1">
    <name type="scientific">Arion vulgaris</name>
    <dbReference type="NCBI Taxonomy" id="1028688"/>
    <lineage>
        <taxon>Eukaryota</taxon>
        <taxon>Metazoa</taxon>
        <taxon>Spiralia</taxon>
        <taxon>Lophotrochozoa</taxon>
        <taxon>Mollusca</taxon>
        <taxon>Gastropoda</taxon>
        <taxon>Heterobranchia</taxon>
        <taxon>Euthyneura</taxon>
        <taxon>Panpulmonata</taxon>
        <taxon>Eupulmonata</taxon>
        <taxon>Stylommatophora</taxon>
        <taxon>Helicina</taxon>
        <taxon>Arionoidea</taxon>
        <taxon>Arionidae</taxon>
        <taxon>Arion</taxon>
    </lineage>
</organism>
<reference evidence="1" key="1">
    <citation type="submission" date="2014-12" db="EMBL/GenBank/DDBJ databases">
        <title>Insight into the proteome of Arion vulgaris.</title>
        <authorList>
            <person name="Aradska J."/>
            <person name="Bulat T."/>
            <person name="Smidak R."/>
            <person name="Sarate P."/>
            <person name="Gangsoo J."/>
            <person name="Sialana F."/>
            <person name="Bilban M."/>
            <person name="Lubec G."/>
        </authorList>
    </citation>
    <scope>NUCLEOTIDE SEQUENCE</scope>
    <source>
        <tissue evidence="1">Skin</tissue>
    </source>
</reference>
<dbReference type="AlphaFoldDB" id="A0A0B6Y6T2"/>